<name>A0A0F9XI43_9ZZZZ</name>
<gene>
    <name evidence="1" type="ORF">LCGC14_0140720</name>
</gene>
<reference evidence="1" key="1">
    <citation type="journal article" date="2015" name="Nature">
        <title>Complex archaea that bridge the gap between prokaryotes and eukaryotes.</title>
        <authorList>
            <person name="Spang A."/>
            <person name="Saw J.H."/>
            <person name="Jorgensen S.L."/>
            <person name="Zaremba-Niedzwiedzka K."/>
            <person name="Martijn J."/>
            <person name="Lind A.E."/>
            <person name="van Eijk R."/>
            <person name="Schleper C."/>
            <person name="Guy L."/>
            <person name="Ettema T.J."/>
        </authorList>
    </citation>
    <scope>NUCLEOTIDE SEQUENCE</scope>
</reference>
<accession>A0A0F9XI43</accession>
<dbReference type="EMBL" id="LAZR01000049">
    <property type="protein sequence ID" value="KKN98831.1"/>
    <property type="molecule type" value="Genomic_DNA"/>
</dbReference>
<proteinExistence type="predicted"/>
<dbReference type="AlphaFoldDB" id="A0A0F9XI43"/>
<organism evidence="1">
    <name type="scientific">marine sediment metagenome</name>
    <dbReference type="NCBI Taxonomy" id="412755"/>
    <lineage>
        <taxon>unclassified sequences</taxon>
        <taxon>metagenomes</taxon>
        <taxon>ecological metagenomes</taxon>
    </lineage>
</organism>
<comment type="caution">
    <text evidence="1">The sequence shown here is derived from an EMBL/GenBank/DDBJ whole genome shotgun (WGS) entry which is preliminary data.</text>
</comment>
<evidence type="ECO:0000313" key="1">
    <source>
        <dbReference type="EMBL" id="KKN98831.1"/>
    </source>
</evidence>
<protein>
    <submittedName>
        <fullName evidence="1">Uncharacterized protein</fullName>
    </submittedName>
</protein>
<sequence>MNKIQLHCMCCDRILEGEKWDDNPLTINPVYNGLIFRSNGNFGSTIFDPMPIGNEEFLQVVICDFCVMQRDERVTRVYNIKTTKTAESESFEVEEREENDQH</sequence>